<dbReference type="PIRSF" id="PIRSF001467">
    <property type="entry name" value="Peptidylpro_ismrse"/>
    <property type="match status" value="1"/>
</dbReference>
<evidence type="ECO:0000259" key="5">
    <source>
        <dbReference type="PROSITE" id="PS50072"/>
    </source>
</evidence>
<dbReference type="GO" id="GO:0006457">
    <property type="term" value="P:protein folding"/>
    <property type="evidence" value="ECO:0007669"/>
    <property type="project" value="InterPro"/>
</dbReference>
<dbReference type="EC" id="5.2.1.8" evidence="4"/>
<evidence type="ECO:0000256" key="4">
    <source>
        <dbReference type="RuleBase" id="RU363019"/>
    </source>
</evidence>
<comment type="similarity">
    <text evidence="4">Belongs to the cyclophilin-type PPIase family.</text>
</comment>
<evidence type="ECO:0000256" key="2">
    <source>
        <dbReference type="ARBA" id="ARBA00023110"/>
    </source>
</evidence>
<dbReference type="PANTHER" id="PTHR11071">
    <property type="entry name" value="PEPTIDYL-PROLYL CIS-TRANS ISOMERASE"/>
    <property type="match status" value="1"/>
</dbReference>
<dbReference type="Gene3D" id="2.40.100.10">
    <property type="entry name" value="Cyclophilin-like"/>
    <property type="match status" value="1"/>
</dbReference>
<comment type="caution">
    <text evidence="6">The sequence shown here is derived from an EMBL/GenBank/DDBJ whole genome shotgun (WGS) entry which is preliminary data.</text>
</comment>
<dbReference type="Proteomes" id="UP000769157">
    <property type="component" value="Unassembled WGS sequence"/>
</dbReference>
<dbReference type="GeneID" id="70236204"/>
<reference evidence="6" key="1">
    <citation type="journal article" date="2021" name="Open Biol.">
        <title>Shared evolutionary footprints suggest mitochondrial oxidative damage underlies multiple complex I losses in fungi.</title>
        <authorList>
            <person name="Schikora-Tamarit M.A."/>
            <person name="Marcet-Houben M."/>
            <person name="Nosek J."/>
            <person name="Gabaldon T."/>
        </authorList>
    </citation>
    <scope>NUCLEOTIDE SEQUENCE</scope>
    <source>
        <strain evidence="6">CBS6075</strain>
    </source>
</reference>
<dbReference type="OrthoDB" id="193499at2759"/>
<dbReference type="GO" id="GO:0016018">
    <property type="term" value="F:cyclosporin A binding"/>
    <property type="evidence" value="ECO:0007669"/>
    <property type="project" value="TreeGrafter"/>
</dbReference>
<evidence type="ECO:0000256" key="1">
    <source>
        <dbReference type="ARBA" id="ARBA00000971"/>
    </source>
</evidence>
<dbReference type="InterPro" id="IPR024936">
    <property type="entry name" value="Cyclophilin-type_PPIase"/>
</dbReference>
<dbReference type="PROSITE" id="PS50072">
    <property type="entry name" value="CSA_PPIASE_2"/>
    <property type="match status" value="1"/>
</dbReference>
<dbReference type="FunFam" id="2.40.100.10:FF:000025">
    <property type="entry name" value="Peptidyl-prolyl cis-trans isomerase CYP19-2"/>
    <property type="match status" value="1"/>
</dbReference>
<dbReference type="Pfam" id="PF00160">
    <property type="entry name" value="Pro_isomerase"/>
    <property type="match status" value="1"/>
</dbReference>
<evidence type="ECO:0000313" key="6">
    <source>
        <dbReference type="EMBL" id="KAH3666050.1"/>
    </source>
</evidence>
<sequence>MTTVFLDLSLGPKPLGRVKIELYTEQLPRTTENFRQFCTGEYKEQGRPIGYKQSKFHRLVPGFMLQGGDFVRGNGTGTKTIFGLDAFEDEAFVYKNEPFTVAMANSGPDTNGCQFFINLAPNHFLDGKHVVFGHVVEGQDIIETIERVSVENEKPLIDVVISNCGEM</sequence>
<dbReference type="GO" id="GO:0003755">
    <property type="term" value="F:peptidyl-prolyl cis-trans isomerase activity"/>
    <property type="evidence" value="ECO:0007669"/>
    <property type="project" value="UniProtKB-UniRule"/>
</dbReference>
<dbReference type="InterPro" id="IPR020892">
    <property type="entry name" value="Cyclophilin-type_PPIase_CS"/>
</dbReference>
<dbReference type="PANTHER" id="PTHR11071:SF561">
    <property type="entry name" value="PEPTIDYL-PROLYL CIS-TRANS ISOMERASE D-RELATED"/>
    <property type="match status" value="1"/>
</dbReference>
<feature type="domain" description="PPIase cyclophilin-type" evidence="5">
    <location>
        <begin position="5"/>
        <end position="166"/>
    </location>
</feature>
<organism evidence="6 7">
    <name type="scientific">Ogataea philodendri</name>
    <dbReference type="NCBI Taxonomy" id="1378263"/>
    <lineage>
        <taxon>Eukaryota</taxon>
        <taxon>Fungi</taxon>
        <taxon>Dikarya</taxon>
        <taxon>Ascomycota</taxon>
        <taxon>Saccharomycotina</taxon>
        <taxon>Pichiomycetes</taxon>
        <taxon>Pichiales</taxon>
        <taxon>Pichiaceae</taxon>
        <taxon>Ogataea</taxon>
    </lineage>
</organism>
<name>A0A9P8T5F3_9ASCO</name>
<protein>
    <recommendedName>
        <fullName evidence="4">Peptidyl-prolyl cis-trans isomerase</fullName>
        <shortName evidence="4">PPIase</shortName>
        <ecNumber evidence="4">5.2.1.8</ecNumber>
    </recommendedName>
</protein>
<dbReference type="PROSITE" id="PS00170">
    <property type="entry name" value="CSA_PPIASE_1"/>
    <property type="match status" value="1"/>
</dbReference>
<keyword evidence="7" id="KW-1185">Reference proteome</keyword>
<comment type="function">
    <text evidence="4">PPIases accelerate the folding of proteins. It catalyzes the cis-trans isomerization of proline imidic peptide bonds in oligopeptides.</text>
</comment>
<accession>A0A9P8T5F3</accession>
<evidence type="ECO:0000313" key="7">
    <source>
        <dbReference type="Proteomes" id="UP000769157"/>
    </source>
</evidence>
<keyword evidence="3 4" id="KW-0413">Isomerase</keyword>
<dbReference type="InterPro" id="IPR029000">
    <property type="entry name" value="Cyclophilin-like_dom_sf"/>
</dbReference>
<proteinExistence type="inferred from homology"/>
<reference evidence="6" key="2">
    <citation type="submission" date="2021-01" db="EMBL/GenBank/DDBJ databases">
        <authorList>
            <person name="Schikora-Tamarit M.A."/>
        </authorList>
    </citation>
    <scope>NUCLEOTIDE SEQUENCE</scope>
    <source>
        <strain evidence="6">CBS6075</strain>
    </source>
</reference>
<dbReference type="InterPro" id="IPR002130">
    <property type="entry name" value="Cyclophilin-type_PPIase_dom"/>
</dbReference>
<dbReference type="RefSeq" id="XP_046061254.1">
    <property type="nucleotide sequence ID" value="XM_046205296.1"/>
</dbReference>
<gene>
    <name evidence="6" type="ORF">OGAPHI_004239</name>
</gene>
<dbReference type="AlphaFoldDB" id="A0A9P8T5F3"/>
<dbReference type="EMBL" id="JAEUBE010000295">
    <property type="protein sequence ID" value="KAH3666050.1"/>
    <property type="molecule type" value="Genomic_DNA"/>
</dbReference>
<keyword evidence="2 4" id="KW-0697">Rotamase</keyword>
<dbReference type="GO" id="GO:0005737">
    <property type="term" value="C:cytoplasm"/>
    <property type="evidence" value="ECO:0007669"/>
    <property type="project" value="TreeGrafter"/>
</dbReference>
<dbReference type="PRINTS" id="PR00153">
    <property type="entry name" value="CSAPPISMRASE"/>
</dbReference>
<comment type="catalytic activity">
    <reaction evidence="1 4">
        <text>[protein]-peptidylproline (omega=180) = [protein]-peptidylproline (omega=0)</text>
        <dbReference type="Rhea" id="RHEA:16237"/>
        <dbReference type="Rhea" id="RHEA-COMP:10747"/>
        <dbReference type="Rhea" id="RHEA-COMP:10748"/>
        <dbReference type="ChEBI" id="CHEBI:83833"/>
        <dbReference type="ChEBI" id="CHEBI:83834"/>
        <dbReference type="EC" id="5.2.1.8"/>
    </reaction>
</comment>
<dbReference type="SUPFAM" id="SSF50891">
    <property type="entry name" value="Cyclophilin-like"/>
    <property type="match status" value="1"/>
</dbReference>
<evidence type="ECO:0000256" key="3">
    <source>
        <dbReference type="ARBA" id="ARBA00023235"/>
    </source>
</evidence>